<dbReference type="InterPro" id="IPR036964">
    <property type="entry name" value="RASGEF_cat_dom_sf"/>
</dbReference>
<feature type="compositionally biased region" description="Basic residues" evidence="3">
    <location>
        <begin position="12"/>
        <end position="28"/>
    </location>
</feature>
<dbReference type="CDD" id="cd00155">
    <property type="entry name" value="RasGEF"/>
    <property type="match status" value="1"/>
</dbReference>
<dbReference type="PROSITE" id="PS00720">
    <property type="entry name" value="RASGEF"/>
    <property type="match status" value="1"/>
</dbReference>
<feature type="compositionally biased region" description="Low complexity" evidence="3">
    <location>
        <begin position="100"/>
        <end position="144"/>
    </location>
</feature>
<dbReference type="InterPro" id="IPR023578">
    <property type="entry name" value="Ras_GEF_dom_sf"/>
</dbReference>
<dbReference type="Gene3D" id="1.10.840.10">
    <property type="entry name" value="Ras guanine-nucleotide exchange factors catalytic domain"/>
    <property type="match status" value="1"/>
</dbReference>
<feature type="compositionally biased region" description="Basic and acidic residues" evidence="3">
    <location>
        <begin position="205"/>
        <end position="225"/>
    </location>
</feature>
<dbReference type="EMBL" id="JANTQA010000047">
    <property type="protein sequence ID" value="KAJ3432614.1"/>
    <property type="molecule type" value="Genomic_DNA"/>
</dbReference>
<reference evidence="6" key="1">
    <citation type="submission" date="2022-08" db="EMBL/GenBank/DDBJ databases">
        <title>Novel sulphate-reducing endosymbionts in the free-living metamonad Anaeramoeba.</title>
        <authorList>
            <person name="Jerlstrom-Hultqvist J."/>
            <person name="Cepicka I."/>
            <person name="Gallot-Lavallee L."/>
            <person name="Salas-Leiva D."/>
            <person name="Curtis B.A."/>
            <person name="Zahonova K."/>
            <person name="Pipaliya S."/>
            <person name="Dacks J."/>
            <person name="Roger A.J."/>
        </authorList>
    </citation>
    <scope>NUCLEOTIDE SEQUENCE</scope>
    <source>
        <strain evidence="6">Busselton2</strain>
    </source>
</reference>
<dbReference type="InterPro" id="IPR019804">
    <property type="entry name" value="Ras_G-nucl-exch_fac_CS"/>
</dbReference>
<feature type="region of interest" description="Disordered" evidence="3">
    <location>
        <begin position="1"/>
        <end position="245"/>
    </location>
</feature>
<dbReference type="InterPro" id="IPR006594">
    <property type="entry name" value="LisH"/>
</dbReference>
<evidence type="ECO:0000256" key="2">
    <source>
        <dbReference type="PROSITE-ProRule" id="PRU00168"/>
    </source>
</evidence>
<evidence type="ECO:0000259" key="5">
    <source>
        <dbReference type="PROSITE" id="PS50212"/>
    </source>
</evidence>
<dbReference type="AlphaFoldDB" id="A0AAV7YT37"/>
<dbReference type="InterPro" id="IPR000651">
    <property type="entry name" value="Ras-like_Gua-exchang_fac_N"/>
</dbReference>
<dbReference type="Proteomes" id="UP001146793">
    <property type="component" value="Unassembled WGS sequence"/>
</dbReference>
<proteinExistence type="predicted"/>
<dbReference type="PANTHER" id="PTHR23113">
    <property type="entry name" value="GUANINE NUCLEOTIDE EXCHANGE FACTOR"/>
    <property type="match status" value="1"/>
</dbReference>
<dbReference type="Pfam" id="PF00618">
    <property type="entry name" value="RasGEF_N"/>
    <property type="match status" value="1"/>
</dbReference>
<feature type="compositionally biased region" description="Basic and acidic residues" evidence="3">
    <location>
        <begin position="32"/>
        <end position="53"/>
    </location>
</feature>
<dbReference type="Pfam" id="PF00617">
    <property type="entry name" value="RasGEF"/>
    <property type="match status" value="1"/>
</dbReference>
<evidence type="ECO:0000259" key="4">
    <source>
        <dbReference type="PROSITE" id="PS50009"/>
    </source>
</evidence>
<dbReference type="GO" id="GO:0005085">
    <property type="term" value="F:guanyl-nucleotide exchange factor activity"/>
    <property type="evidence" value="ECO:0007669"/>
    <property type="project" value="UniProtKB-KW"/>
</dbReference>
<dbReference type="GO" id="GO:0007265">
    <property type="term" value="P:Ras protein signal transduction"/>
    <property type="evidence" value="ECO:0007669"/>
    <property type="project" value="TreeGrafter"/>
</dbReference>
<evidence type="ECO:0000256" key="1">
    <source>
        <dbReference type="ARBA" id="ARBA00022658"/>
    </source>
</evidence>
<dbReference type="SMART" id="SM00229">
    <property type="entry name" value="RasGEFN"/>
    <property type="match status" value="1"/>
</dbReference>
<dbReference type="GO" id="GO:0005886">
    <property type="term" value="C:plasma membrane"/>
    <property type="evidence" value="ECO:0007669"/>
    <property type="project" value="TreeGrafter"/>
</dbReference>
<evidence type="ECO:0000313" key="7">
    <source>
        <dbReference type="Proteomes" id="UP001146793"/>
    </source>
</evidence>
<dbReference type="InterPro" id="IPR008937">
    <property type="entry name" value="Ras-like_GEF"/>
</dbReference>
<dbReference type="InterPro" id="IPR001895">
    <property type="entry name" value="RASGEF_cat_dom"/>
</dbReference>
<accession>A0AAV7YT37</accession>
<feature type="domain" description="N-terminal Ras-GEF" evidence="5">
    <location>
        <begin position="418"/>
        <end position="547"/>
    </location>
</feature>
<dbReference type="PROSITE" id="PS50212">
    <property type="entry name" value="RASGEF_NTER"/>
    <property type="match status" value="1"/>
</dbReference>
<dbReference type="CDD" id="cd06224">
    <property type="entry name" value="REM"/>
    <property type="match status" value="1"/>
</dbReference>
<dbReference type="PANTHER" id="PTHR23113:SF366">
    <property type="entry name" value="RAS GUANINE NUCLEOTIDE EXCHANGE FACTOR R"/>
    <property type="match status" value="1"/>
</dbReference>
<dbReference type="PROSITE" id="PS50009">
    <property type="entry name" value="RASGEF_CAT"/>
    <property type="match status" value="1"/>
</dbReference>
<gene>
    <name evidence="6" type="ORF">M0812_21556</name>
</gene>
<evidence type="ECO:0000256" key="3">
    <source>
        <dbReference type="SAM" id="MobiDB-lite"/>
    </source>
</evidence>
<protein>
    <submittedName>
        <fullName evidence="6">Ras guanine nucleotide exchange factor i-related</fullName>
    </submittedName>
</protein>
<sequence>MSFPNKKPTHNDKKKSKQTRNFHLKPWSKKNSTNEKKDPNQKEKKTEGKENNKKTPNQNTVAKRFTLGLKTRTGVVNKTNEKKKIQSLHSRHYTQSNTKTQKNPNQSTSTSTNTKTKINKNKTTNNKKNIKTTNRNSTSTNGKSVKPSTKTENQKKKNKFSTQTKKKEENSKKEKKPQLPPRILQKKMMEKKQRSPNKKNSVTQEKQKPKEKEKEKEKEKNDLKKITQRKTTTTATKNFSSKEQQNEGEILLSKKLWLPYMMKTSPELVEFHERITPFSKRTSFGQLYKRGLTESKEQISGDPMTLLILNYLENKGLKKTVNSLVSESKIKVKNHYSSQDQLTTLLKMVIKDVQNIWDLNLEKCATIPPIINQDQVEVTNKQSFLLGKEDNFDKIDFNIWDELPDCEDNFLPPTNDENQCPVKAGTLNKLIEKLTSAKVSPRFLYVFLMTYQSFTTPWKLLYKLLQRFDVPNKVHERFDTQKEFENYKKIVQVKTINVIKTWLDRHFSDFSEGLLEELKQWISNEELKNQKNKALLNQIRSTIKYKGEKHRIETSTQEIPEPKVPKNIFSPTLSIFDIDEIEVARQITLIDFEMFSHIKPAELLNCAWSKPRLKHRAKNILRLIERFNNLSNYLIHLILEKERVKQRVKAIQKIINIAEALYNLNNFNSLNSVLSALASSAVHRLSFTFNELPNKHLEVLNNLKEFMKGDSSYKNYRESLKVINPPCIPFMGVYLTDLTFIEDGNPDRVNGKLINFLKRVMIYDSIETIQRFQYKKYHLHPVHQISILLRDFDIYDKNEEYATSLLREPRNALQSEIKF</sequence>
<dbReference type="SMART" id="SM00147">
    <property type="entry name" value="RasGEF"/>
    <property type="match status" value="1"/>
</dbReference>
<name>A0AAV7YT37_9EUKA</name>
<comment type="caution">
    <text evidence="6">The sequence shown here is derived from an EMBL/GenBank/DDBJ whole genome shotgun (WGS) entry which is preliminary data.</text>
</comment>
<keyword evidence="1 2" id="KW-0344">Guanine-nucleotide releasing factor</keyword>
<dbReference type="SUPFAM" id="SSF48366">
    <property type="entry name" value="Ras GEF"/>
    <property type="match status" value="1"/>
</dbReference>
<feature type="domain" description="Ras-GEF" evidence="4">
    <location>
        <begin position="579"/>
        <end position="810"/>
    </location>
</feature>
<organism evidence="6 7">
    <name type="scientific">Anaeramoeba flamelloides</name>
    <dbReference type="NCBI Taxonomy" id="1746091"/>
    <lineage>
        <taxon>Eukaryota</taxon>
        <taxon>Metamonada</taxon>
        <taxon>Anaeramoebidae</taxon>
        <taxon>Anaeramoeba</taxon>
    </lineage>
</organism>
<dbReference type="PROSITE" id="PS50896">
    <property type="entry name" value="LISH"/>
    <property type="match status" value="1"/>
</dbReference>
<evidence type="ECO:0000313" key="6">
    <source>
        <dbReference type="EMBL" id="KAJ3432614.1"/>
    </source>
</evidence>
<dbReference type="Gene3D" id="1.20.870.10">
    <property type="entry name" value="Son of sevenless (SoS) protein Chain: S domain 1"/>
    <property type="match status" value="1"/>
</dbReference>